<evidence type="ECO:0000256" key="1">
    <source>
        <dbReference type="SAM" id="SignalP"/>
    </source>
</evidence>
<evidence type="ECO:0000313" key="3">
    <source>
        <dbReference type="EMBL" id="TVZ06805.1"/>
    </source>
</evidence>
<proteinExistence type="predicted"/>
<sequence>MKLSLKPRLARARIITGPVIGTAAAGLAAGLAAISLVAASAQAAPAAGNAPVAHATASAKPVIVLEHGAWADASSWDRVIARLAVAGYTVYAPPNPLRGLPSDSAYLHDFLTKNPALAGRKIVLVGHSCGGAVITNAAVGDPAVKALVYVDAFIPAKGQTVDGLLGKVPGSCIGGNPASTFLPVPYPGAPKGAADLYLQPQLFPDCFASGVSAAQLAATQRPLSSAAVTQPSGTPAWAKVPSWAVVGTGDKVIPPAELLAMANRAHAHVAKVKAGHLSLISAPDAVARVIIQATTASS</sequence>
<dbReference type="Gene3D" id="3.40.50.1820">
    <property type="entry name" value="alpha/beta hydrolase"/>
    <property type="match status" value="1"/>
</dbReference>
<dbReference type="GO" id="GO:0016787">
    <property type="term" value="F:hydrolase activity"/>
    <property type="evidence" value="ECO:0007669"/>
    <property type="project" value="UniProtKB-KW"/>
</dbReference>
<evidence type="ECO:0000259" key="2">
    <source>
        <dbReference type="Pfam" id="PF12697"/>
    </source>
</evidence>
<feature type="chain" id="PRO_5039676538" evidence="1">
    <location>
        <begin position="44"/>
        <end position="298"/>
    </location>
</feature>
<dbReference type="Pfam" id="PF12697">
    <property type="entry name" value="Abhydrolase_6"/>
    <property type="match status" value="1"/>
</dbReference>
<protein>
    <submittedName>
        <fullName evidence="3">Alpha/beta hydrolase</fullName>
    </submittedName>
</protein>
<dbReference type="EMBL" id="RPFW01000001">
    <property type="protein sequence ID" value="TVZ06805.1"/>
    <property type="molecule type" value="Genomic_DNA"/>
</dbReference>
<keyword evidence="4" id="KW-1185">Reference proteome</keyword>
<dbReference type="InterPro" id="IPR052897">
    <property type="entry name" value="Sec-Metab_Biosynth_Hydrolase"/>
</dbReference>
<dbReference type="InterPro" id="IPR000073">
    <property type="entry name" value="AB_hydrolase_1"/>
</dbReference>
<dbReference type="AlphaFoldDB" id="A0A6P2C8H2"/>
<dbReference type="RefSeq" id="WP_145851559.1">
    <property type="nucleotide sequence ID" value="NZ_RPFW01000001.1"/>
</dbReference>
<dbReference type="PANTHER" id="PTHR37017">
    <property type="entry name" value="AB HYDROLASE-1 DOMAIN-CONTAINING PROTEIN-RELATED"/>
    <property type="match status" value="1"/>
</dbReference>
<keyword evidence="1" id="KW-0732">Signal</keyword>
<accession>A0A6P2C8H2</accession>
<feature type="domain" description="AB hydrolase-1" evidence="2">
    <location>
        <begin position="63"/>
        <end position="288"/>
    </location>
</feature>
<keyword evidence="3" id="KW-0378">Hydrolase</keyword>
<dbReference type="OrthoDB" id="9814966at2"/>
<dbReference type="InterPro" id="IPR029058">
    <property type="entry name" value="AB_hydrolase_fold"/>
</dbReference>
<dbReference type="Proteomes" id="UP000460272">
    <property type="component" value="Unassembled WGS sequence"/>
</dbReference>
<organism evidence="3 4">
    <name type="scientific">Trebonia kvetii</name>
    <dbReference type="NCBI Taxonomy" id="2480626"/>
    <lineage>
        <taxon>Bacteria</taxon>
        <taxon>Bacillati</taxon>
        <taxon>Actinomycetota</taxon>
        <taxon>Actinomycetes</taxon>
        <taxon>Streptosporangiales</taxon>
        <taxon>Treboniaceae</taxon>
        <taxon>Trebonia</taxon>
    </lineage>
</organism>
<dbReference type="SUPFAM" id="SSF53474">
    <property type="entry name" value="alpha/beta-Hydrolases"/>
    <property type="match status" value="1"/>
</dbReference>
<feature type="signal peptide" evidence="1">
    <location>
        <begin position="1"/>
        <end position="43"/>
    </location>
</feature>
<gene>
    <name evidence="3" type="ORF">EAS64_05490</name>
</gene>
<evidence type="ECO:0000313" key="4">
    <source>
        <dbReference type="Proteomes" id="UP000460272"/>
    </source>
</evidence>
<comment type="caution">
    <text evidence="3">The sequence shown here is derived from an EMBL/GenBank/DDBJ whole genome shotgun (WGS) entry which is preliminary data.</text>
</comment>
<reference evidence="3 4" key="1">
    <citation type="submission" date="2018-11" db="EMBL/GenBank/DDBJ databases">
        <title>Trebonia kvetii gen.nov., sp.nov., a novel acidophilic actinobacterium, and proposal of the new actinobacterial family Treboniaceae fam. nov.</title>
        <authorList>
            <person name="Rapoport D."/>
            <person name="Sagova-Mareckova M."/>
            <person name="Sedlacek I."/>
            <person name="Provaznik J."/>
            <person name="Kralova S."/>
            <person name="Pavlinic D."/>
            <person name="Benes V."/>
            <person name="Kopecky J."/>
        </authorList>
    </citation>
    <scope>NUCLEOTIDE SEQUENCE [LARGE SCALE GENOMIC DNA]</scope>
    <source>
        <strain evidence="3 4">15Tr583</strain>
    </source>
</reference>
<name>A0A6P2C8H2_9ACTN</name>
<dbReference type="PANTHER" id="PTHR37017:SF11">
    <property type="entry name" value="ESTERASE_LIPASE_THIOESTERASE DOMAIN-CONTAINING PROTEIN"/>
    <property type="match status" value="1"/>
</dbReference>